<dbReference type="AlphaFoldDB" id="A0A7S1FQE7"/>
<organism evidence="2">
    <name type="scientific">Corethron hystrix</name>
    <dbReference type="NCBI Taxonomy" id="216773"/>
    <lineage>
        <taxon>Eukaryota</taxon>
        <taxon>Sar</taxon>
        <taxon>Stramenopiles</taxon>
        <taxon>Ochrophyta</taxon>
        <taxon>Bacillariophyta</taxon>
        <taxon>Coscinodiscophyceae</taxon>
        <taxon>Corethrophycidae</taxon>
        <taxon>Corethrales</taxon>
        <taxon>Corethraceae</taxon>
        <taxon>Corethron</taxon>
    </lineage>
</organism>
<dbReference type="InterPro" id="IPR037321">
    <property type="entry name" value="KIN17-like"/>
</dbReference>
<dbReference type="SMART" id="SM01253">
    <property type="entry name" value="Kin17_mid"/>
    <property type="match status" value="1"/>
</dbReference>
<dbReference type="InterPro" id="IPR036236">
    <property type="entry name" value="Znf_C2H2_sf"/>
</dbReference>
<dbReference type="Pfam" id="PF10357">
    <property type="entry name" value="WH_KIN17"/>
    <property type="match status" value="1"/>
</dbReference>
<dbReference type="Pfam" id="PF25095">
    <property type="entry name" value="C2H2-zf_KIN17"/>
    <property type="match status" value="1"/>
</dbReference>
<dbReference type="InterPro" id="IPR019447">
    <property type="entry name" value="DNA/RNA-bd_Kin17_WH-like_dom"/>
</dbReference>
<accession>A0A7S1FQE7</accession>
<proteinExistence type="predicted"/>
<sequence length="113" mass="13222">MPKAERGTPKDIANRSKAKGLQRLRWYCQMCSKQCRDENGMKCHMMSDSHLRMMAIFSQNAGTIVEDFSKQFEGIYLDTLRRCHGTKRVSANNIYQEVIRDKHHVHMNSTRCK</sequence>
<gene>
    <name evidence="2" type="ORF">CHYS00102_LOCUS8532</name>
</gene>
<feature type="domain" description="C2H2-type" evidence="1">
    <location>
        <begin position="28"/>
        <end position="50"/>
    </location>
</feature>
<dbReference type="InterPro" id="IPR038254">
    <property type="entry name" value="KIN17_WH-like_sf"/>
</dbReference>
<reference evidence="2" key="1">
    <citation type="submission" date="2021-01" db="EMBL/GenBank/DDBJ databases">
        <authorList>
            <person name="Corre E."/>
            <person name="Pelletier E."/>
            <person name="Niang G."/>
            <person name="Scheremetjew M."/>
            <person name="Finn R."/>
            <person name="Kale V."/>
            <person name="Holt S."/>
            <person name="Cochrane G."/>
            <person name="Meng A."/>
            <person name="Brown T."/>
            <person name="Cohen L."/>
        </authorList>
    </citation>
    <scope>NUCLEOTIDE SEQUENCE</scope>
    <source>
        <strain evidence="2">308</strain>
    </source>
</reference>
<dbReference type="EMBL" id="HBFR01011832">
    <property type="protein sequence ID" value="CAD8881345.1"/>
    <property type="molecule type" value="Transcribed_RNA"/>
</dbReference>
<dbReference type="PANTHER" id="PTHR12805">
    <property type="entry name" value="KIN17 KIN, ANTIGENIC DETERMINANT OF RECA PROTEIN HOMOLOG"/>
    <property type="match status" value="1"/>
</dbReference>
<dbReference type="GO" id="GO:0003690">
    <property type="term" value="F:double-stranded DNA binding"/>
    <property type="evidence" value="ECO:0007669"/>
    <property type="project" value="TreeGrafter"/>
</dbReference>
<dbReference type="SUPFAM" id="SSF57667">
    <property type="entry name" value="beta-beta-alpha zinc fingers"/>
    <property type="match status" value="1"/>
</dbReference>
<dbReference type="PANTHER" id="PTHR12805:SF0">
    <property type="entry name" value="DNA_RNA-BINDING PROTEIN KIN17"/>
    <property type="match status" value="1"/>
</dbReference>
<dbReference type="GO" id="GO:0005634">
    <property type="term" value="C:nucleus"/>
    <property type="evidence" value="ECO:0007669"/>
    <property type="project" value="TreeGrafter"/>
</dbReference>
<dbReference type="PROSITE" id="PS00028">
    <property type="entry name" value="ZINC_FINGER_C2H2_1"/>
    <property type="match status" value="1"/>
</dbReference>
<dbReference type="InterPro" id="IPR013087">
    <property type="entry name" value="Znf_C2H2_type"/>
</dbReference>
<evidence type="ECO:0000259" key="1">
    <source>
        <dbReference type="PROSITE" id="PS00028"/>
    </source>
</evidence>
<name>A0A7S1FQE7_9STRA</name>
<dbReference type="Gene3D" id="1.10.10.2030">
    <property type="entry name" value="DNA/RNA-binding protein Kin17, conserved domain"/>
    <property type="match status" value="1"/>
</dbReference>
<dbReference type="InterPro" id="IPR056767">
    <property type="entry name" value="C2H2-Znf_KIN17"/>
</dbReference>
<protein>
    <recommendedName>
        <fullName evidence="1">C2H2-type domain-containing protein</fullName>
    </recommendedName>
</protein>
<evidence type="ECO:0000313" key="2">
    <source>
        <dbReference type="EMBL" id="CAD8881345.1"/>
    </source>
</evidence>
<dbReference type="GO" id="GO:0006974">
    <property type="term" value="P:DNA damage response"/>
    <property type="evidence" value="ECO:0007669"/>
    <property type="project" value="TreeGrafter"/>
</dbReference>
<dbReference type="GO" id="GO:0006260">
    <property type="term" value="P:DNA replication"/>
    <property type="evidence" value="ECO:0007669"/>
    <property type="project" value="TreeGrafter"/>
</dbReference>